<dbReference type="InterPro" id="IPR013087">
    <property type="entry name" value="Znf_C2H2_type"/>
</dbReference>
<dbReference type="PROSITE" id="PS51915">
    <property type="entry name" value="ZAD"/>
    <property type="match status" value="1"/>
</dbReference>
<keyword evidence="9" id="KW-0804">Transcription</keyword>
<comment type="subcellular location">
    <subcellularLocation>
        <location evidence="1">Nucleus</location>
    </subcellularLocation>
</comment>
<feature type="domain" description="C2H2-type" evidence="13">
    <location>
        <begin position="449"/>
        <end position="476"/>
    </location>
</feature>
<keyword evidence="16" id="KW-1185">Reference proteome</keyword>
<keyword evidence="6 12" id="KW-0862">Zinc</keyword>
<feature type="binding site" evidence="12">
    <location>
        <position position="12"/>
    </location>
    <ligand>
        <name>Zn(2+)</name>
        <dbReference type="ChEBI" id="CHEBI:29105"/>
    </ligand>
</feature>
<evidence type="ECO:0000313" key="16">
    <source>
        <dbReference type="Proteomes" id="UP000789524"/>
    </source>
</evidence>
<comment type="similarity">
    <text evidence="2">Belongs to the krueppel C2H2-type zinc-finger protein family.</text>
</comment>
<keyword evidence="10" id="KW-0539">Nucleus</keyword>
<dbReference type="EMBL" id="CAKASE010000070">
    <property type="protein sequence ID" value="CAG9573576.1"/>
    <property type="molecule type" value="Genomic_DNA"/>
</dbReference>
<evidence type="ECO:0000256" key="12">
    <source>
        <dbReference type="PROSITE-ProRule" id="PRU01263"/>
    </source>
</evidence>
<dbReference type="Pfam" id="PF00096">
    <property type="entry name" value="zf-C2H2"/>
    <property type="match status" value="6"/>
</dbReference>
<name>A0A8J2QVC4_9NEOP</name>
<dbReference type="SUPFAM" id="SSF57667">
    <property type="entry name" value="beta-beta-alpha zinc fingers"/>
    <property type="match status" value="5"/>
</dbReference>
<dbReference type="SMART" id="SM00868">
    <property type="entry name" value="zf-AD"/>
    <property type="match status" value="1"/>
</dbReference>
<evidence type="ECO:0000256" key="10">
    <source>
        <dbReference type="ARBA" id="ARBA00023242"/>
    </source>
</evidence>
<dbReference type="GO" id="GO:0003677">
    <property type="term" value="F:DNA binding"/>
    <property type="evidence" value="ECO:0007669"/>
    <property type="project" value="UniProtKB-KW"/>
</dbReference>
<evidence type="ECO:0000256" key="8">
    <source>
        <dbReference type="ARBA" id="ARBA00023125"/>
    </source>
</evidence>
<dbReference type="Pfam" id="PF07776">
    <property type="entry name" value="zf-AD"/>
    <property type="match status" value="1"/>
</dbReference>
<feature type="domain" description="C2H2-type" evidence="13">
    <location>
        <begin position="421"/>
        <end position="448"/>
    </location>
</feature>
<feature type="domain" description="ZAD" evidence="14">
    <location>
        <begin position="7"/>
        <end position="83"/>
    </location>
</feature>
<feature type="binding site" evidence="12">
    <location>
        <position position="56"/>
    </location>
    <ligand>
        <name>Zn(2+)</name>
        <dbReference type="ChEBI" id="CHEBI:29105"/>
    </ligand>
</feature>
<feature type="domain" description="C2H2-type" evidence="13">
    <location>
        <begin position="477"/>
        <end position="505"/>
    </location>
</feature>
<accession>A0A8J2QVC4</accession>
<evidence type="ECO:0000256" key="3">
    <source>
        <dbReference type="ARBA" id="ARBA00022723"/>
    </source>
</evidence>
<evidence type="ECO:0000259" key="13">
    <source>
        <dbReference type="PROSITE" id="PS50157"/>
    </source>
</evidence>
<dbReference type="Gene3D" id="3.30.160.60">
    <property type="entry name" value="Classic Zinc Finger"/>
    <property type="match status" value="7"/>
</dbReference>
<keyword evidence="7" id="KW-0805">Transcription regulation</keyword>
<evidence type="ECO:0000259" key="14">
    <source>
        <dbReference type="PROSITE" id="PS51915"/>
    </source>
</evidence>
<dbReference type="FunFam" id="3.30.160.60:FF:000325">
    <property type="entry name" value="ZFP90 zinc finger protein"/>
    <property type="match status" value="1"/>
</dbReference>
<dbReference type="PANTHER" id="PTHR24406">
    <property type="entry name" value="TRANSCRIPTIONAL REPRESSOR CTCFL-RELATED"/>
    <property type="match status" value="1"/>
</dbReference>
<keyword evidence="3 12" id="KW-0479">Metal-binding</keyword>
<organism evidence="15 16">
    <name type="scientific">Danaus chrysippus</name>
    <name type="common">African queen</name>
    <dbReference type="NCBI Taxonomy" id="151541"/>
    <lineage>
        <taxon>Eukaryota</taxon>
        <taxon>Metazoa</taxon>
        <taxon>Ecdysozoa</taxon>
        <taxon>Arthropoda</taxon>
        <taxon>Hexapoda</taxon>
        <taxon>Insecta</taxon>
        <taxon>Pterygota</taxon>
        <taxon>Neoptera</taxon>
        <taxon>Endopterygota</taxon>
        <taxon>Lepidoptera</taxon>
        <taxon>Glossata</taxon>
        <taxon>Ditrysia</taxon>
        <taxon>Papilionoidea</taxon>
        <taxon>Nymphalidae</taxon>
        <taxon>Danainae</taxon>
        <taxon>Danaini</taxon>
        <taxon>Danaina</taxon>
        <taxon>Danaus</taxon>
        <taxon>Anosia</taxon>
    </lineage>
</organism>
<feature type="domain" description="C2H2-type" evidence="13">
    <location>
        <begin position="393"/>
        <end position="420"/>
    </location>
</feature>
<reference evidence="15" key="1">
    <citation type="submission" date="2021-09" db="EMBL/GenBank/DDBJ databases">
        <authorList>
            <person name="Martin H S."/>
        </authorList>
    </citation>
    <scope>NUCLEOTIDE SEQUENCE</scope>
</reference>
<dbReference type="Proteomes" id="UP000789524">
    <property type="component" value="Unassembled WGS sequence"/>
</dbReference>
<evidence type="ECO:0000256" key="4">
    <source>
        <dbReference type="ARBA" id="ARBA00022737"/>
    </source>
</evidence>
<feature type="domain" description="C2H2-type" evidence="13">
    <location>
        <begin position="237"/>
        <end position="264"/>
    </location>
</feature>
<dbReference type="FunFam" id="3.30.160.60:FF:001480">
    <property type="entry name" value="Si:cabz01071911.3"/>
    <property type="match status" value="1"/>
</dbReference>
<sequence length="527" mass="60715">MSEEIETYCRLCAEPTPKTQLIEPEEDVAITSKILAKLTWINVDVSVSNGLPNTICFSCFDQLERTWAFLNNVRCAQDKLNTIFKKESVEKVIEIDSKNNLNCQNVAGKPLDKDWEAVEGFKSEIKVENAEILQVIPITDIKAEADSEEDFKLRIDYDSLDLSSTDSEAPLVVTKKNKKLKRKVRESKKDVNEISVDSIVSSWDDQGCRCAECDAQCKSILSLQLHSIQIHNSCCVFKCIDCSKVARGYRSFIRHIRTHNRDLRHCCEYCNEIFSSISKLKLHKVKEHRFVFKTKCTSCGASFDTVEQLNEHKALFVKDAKKIKISETIKEESTEMKCDHCEKVFKTRANLLQHKLLHTERIRNFACHICGKMFFTKGTLVTHMVTHEDTKPFKCDHCPLTFRAKGNLISHISLHSGLKPFICEQCGKSFRVKRHLMSHSIVHTDLRPFVCEYCHKAFRFKTRLNLHLRQHTGVKPYKCVYCQRDFTNGSNYKKHMKRRHGIDTSSRIMFNNSNPVKVGSFNLKANS</sequence>
<evidence type="ECO:0000256" key="1">
    <source>
        <dbReference type="ARBA" id="ARBA00004123"/>
    </source>
</evidence>
<comment type="caution">
    <text evidence="15">The sequence shown here is derived from an EMBL/GenBank/DDBJ whole genome shotgun (WGS) entry which is preliminary data.</text>
</comment>
<protein>
    <submittedName>
        <fullName evidence="15">(African queen) hypothetical protein</fullName>
    </submittedName>
</protein>
<evidence type="ECO:0000313" key="15">
    <source>
        <dbReference type="EMBL" id="CAG9573576.1"/>
    </source>
</evidence>
<proteinExistence type="inferred from homology"/>
<dbReference type="FunFam" id="3.30.160.60:FF:000100">
    <property type="entry name" value="Zinc finger 45-like"/>
    <property type="match status" value="1"/>
</dbReference>
<keyword evidence="5 11" id="KW-0863">Zinc-finger</keyword>
<evidence type="ECO:0000256" key="6">
    <source>
        <dbReference type="ARBA" id="ARBA00022833"/>
    </source>
</evidence>
<dbReference type="GO" id="GO:0008270">
    <property type="term" value="F:zinc ion binding"/>
    <property type="evidence" value="ECO:0007669"/>
    <property type="project" value="UniProtKB-UniRule"/>
</dbReference>
<dbReference type="SUPFAM" id="SSF57716">
    <property type="entry name" value="Glucocorticoid receptor-like (DNA-binding domain)"/>
    <property type="match status" value="1"/>
</dbReference>
<keyword evidence="8" id="KW-0238">DNA-binding</keyword>
<feature type="binding site" evidence="12">
    <location>
        <position position="59"/>
    </location>
    <ligand>
        <name>Zn(2+)</name>
        <dbReference type="ChEBI" id="CHEBI:29105"/>
    </ligand>
</feature>
<evidence type="ECO:0000256" key="9">
    <source>
        <dbReference type="ARBA" id="ARBA00023163"/>
    </source>
</evidence>
<keyword evidence="4" id="KW-0677">Repeat</keyword>
<dbReference type="InterPro" id="IPR012934">
    <property type="entry name" value="Znf_AD"/>
</dbReference>
<feature type="binding site" evidence="12">
    <location>
        <position position="9"/>
    </location>
    <ligand>
        <name>Zn(2+)</name>
        <dbReference type="ChEBI" id="CHEBI:29105"/>
    </ligand>
</feature>
<evidence type="ECO:0000256" key="7">
    <source>
        <dbReference type="ARBA" id="ARBA00023015"/>
    </source>
</evidence>
<dbReference type="SMART" id="SM00355">
    <property type="entry name" value="ZnF_C2H2"/>
    <property type="match status" value="10"/>
</dbReference>
<feature type="domain" description="C2H2-type" evidence="13">
    <location>
        <begin position="365"/>
        <end position="392"/>
    </location>
</feature>
<dbReference type="FunFam" id="3.30.160.60:FF:000446">
    <property type="entry name" value="Zinc finger protein"/>
    <property type="match status" value="1"/>
</dbReference>
<dbReference type="OrthoDB" id="40579at2759"/>
<evidence type="ECO:0000256" key="5">
    <source>
        <dbReference type="ARBA" id="ARBA00022771"/>
    </source>
</evidence>
<evidence type="ECO:0000256" key="11">
    <source>
        <dbReference type="PROSITE-ProRule" id="PRU00042"/>
    </source>
</evidence>
<dbReference type="GO" id="GO:0005634">
    <property type="term" value="C:nucleus"/>
    <property type="evidence" value="ECO:0007669"/>
    <property type="project" value="UniProtKB-SubCell"/>
</dbReference>
<evidence type="ECO:0000256" key="2">
    <source>
        <dbReference type="ARBA" id="ARBA00006991"/>
    </source>
</evidence>
<dbReference type="PROSITE" id="PS50157">
    <property type="entry name" value="ZINC_FINGER_C2H2_2"/>
    <property type="match status" value="7"/>
</dbReference>
<dbReference type="AlphaFoldDB" id="A0A8J2QVC4"/>
<dbReference type="InterPro" id="IPR050888">
    <property type="entry name" value="ZnF_C2H2-type_TF"/>
</dbReference>
<gene>
    <name evidence="15" type="ORF">DCHRY22_LOCUS10511</name>
</gene>
<dbReference type="InterPro" id="IPR036236">
    <property type="entry name" value="Znf_C2H2_sf"/>
</dbReference>
<dbReference type="PROSITE" id="PS00028">
    <property type="entry name" value="ZINC_FINGER_C2H2_1"/>
    <property type="match status" value="7"/>
</dbReference>
<feature type="domain" description="C2H2-type" evidence="13">
    <location>
        <begin position="336"/>
        <end position="363"/>
    </location>
</feature>